<evidence type="ECO:0000256" key="1">
    <source>
        <dbReference type="ARBA" id="ARBA00004651"/>
    </source>
</evidence>
<dbReference type="GO" id="GO:0005886">
    <property type="term" value="C:plasma membrane"/>
    <property type="evidence" value="ECO:0007669"/>
    <property type="project" value="UniProtKB-SubCell"/>
</dbReference>
<feature type="transmembrane region" description="Helical" evidence="8">
    <location>
        <begin position="373"/>
        <end position="393"/>
    </location>
</feature>
<feature type="transmembrane region" description="Helical" evidence="8">
    <location>
        <begin position="206"/>
        <end position="237"/>
    </location>
</feature>
<dbReference type="InterPro" id="IPR038731">
    <property type="entry name" value="RgtA/B/C-like"/>
</dbReference>
<gene>
    <name evidence="10" type="ORF">ABWT76_000253</name>
</gene>
<keyword evidence="6 8" id="KW-1133">Transmembrane helix</keyword>
<evidence type="ECO:0000256" key="6">
    <source>
        <dbReference type="ARBA" id="ARBA00022989"/>
    </source>
</evidence>
<accession>A0AAU8JG42</accession>
<dbReference type="GO" id="GO:0016763">
    <property type="term" value="F:pentosyltransferase activity"/>
    <property type="evidence" value="ECO:0007669"/>
    <property type="project" value="TreeGrafter"/>
</dbReference>
<keyword evidence="2" id="KW-1003">Cell membrane</keyword>
<dbReference type="RefSeq" id="WP_054465164.1">
    <property type="nucleotide sequence ID" value="NZ_CP159837.1"/>
</dbReference>
<reference evidence="10" key="1">
    <citation type="submission" date="2024-07" db="EMBL/GenBank/DDBJ databases">
        <authorList>
            <person name="Kim Y.J."/>
            <person name="Jeong J.Y."/>
        </authorList>
    </citation>
    <scope>NUCLEOTIDE SEQUENCE</scope>
    <source>
        <strain evidence="10">GIHE-MW2</strain>
    </source>
</reference>
<dbReference type="Pfam" id="PF13231">
    <property type="entry name" value="PMT_2"/>
    <property type="match status" value="1"/>
</dbReference>
<dbReference type="PANTHER" id="PTHR33908:SF11">
    <property type="entry name" value="MEMBRANE PROTEIN"/>
    <property type="match status" value="1"/>
</dbReference>
<feature type="transmembrane region" description="Helical" evidence="8">
    <location>
        <begin position="308"/>
        <end position="333"/>
    </location>
</feature>
<proteinExistence type="predicted"/>
<name>A0AAU8JG42_9CYAN</name>
<evidence type="ECO:0000256" key="4">
    <source>
        <dbReference type="ARBA" id="ARBA00022679"/>
    </source>
</evidence>
<dbReference type="EC" id="2.4.-.-" evidence="10"/>
<protein>
    <submittedName>
        <fullName evidence="10">Glycosyltransferase family 39 protein</fullName>
        <ecNumber evidence="10">2.4.-.-</ecNumber>
    </submittedName>
</protein>
<evidence type="ECO:0000256" key="7">
    <source>
        <dbReference type="ARBA" id="ARBA00023136"/>
    </source>
</evidence>
<feature type="transmembrane region" description="Helical" evidence="8">
    <location>
        <begin position="20"/>
        <end position="39"/>
    </location>
</feature>
<keyword evidence="5 8" id="KW-0812">Transmembrane</keyword>
<keyword evidence="4 10" id="KW-0808">Transferase</keyword>
<feature type="domain" description="Glycosyltransferase RgtA/B/C/D-like" evidence="9">
    <location>
        <begin position="107"/>
        <end position="263"/>
    </location>
</feature>
<dbReference type="AlphaFoldDB" id="A0AAU8JG42"/>
<feature type="transmembrane region" description="Helical" evidence="8">
    <location>
        <begin position="116"/>
        <end position="143"/>
    </location>
</feature>
<keyword evidence="7 8" id="KW-0472">Membrane</keyword>
<dbReference type="PANTHER" id="PTHR33908">
    <property type="entry name" value="MANNOSYLTRANSFERASE YKCB-RELATED"/>
    <property type="match status" value="1"/>
</dbReference>
<keyword evidence="3 10" id="KW-0328">Glycosyltransferase</keyword>
<feature type="transmembrane region" description="Helical" evidence="8">
    <location>
        <begin position="405"/>
        <end position="428"/>
    </location>
</feature>
<evidence type="ECO:0000256" key="2">
    <source>
        <dbReference type="ARBA" id="ARBA00022475"/>
    </source>
</evidence>
<evidence type="ECO:0000259" key="9">
    <source>
        <dbReference type="Pfam" id="PF13231"/>
    </source>
</evidence>
<evidence type="ECO:0000256" key="8">
    <source>
        <dbReference type="SAM" id="Phobius"/>
    </source>
</evidence>
<feature type="transmembrane region" description="Helical" evidence="8">
    <location>
        <begin position="249"/>
        <end position="270"/>
    </location>
</feature>
<evidence type="ECO:0000256" key="3">
    <source>
        <dbReference type="ARBA" id="ARBA00022676"/>
    </source>
</evidence>
<feature type="transmembrane region" description="Helical" evidence="8">
    <location>
        <begin position="180"/>
        <end position="200"/>
    </location>
</feature>
<organism evidence="10">
    <name type="scientific">Planktothricoides raciborskii GIHE-MW2</name>
    <dbReference type="NCBI Taxonomy" id="2792601"/>
    <lineage>
        <taxon>Bacteria</taxon>
        <taxon>Bacillati</taxon>
        <taxon>Cyanobacteriota</taxon>
        <taxon>Cyanophyceae</taxon>
        <taxon>Oscillatoriophycideae</taxon>
        <taxon>Oscillatoriales</taxon>
        <taxon>Oscillatoriaceae</taxon>
        <taxon>Planktothricoides</taxon>
    </lineage>
</organism>
<comment type="subcellular location">
    <subcellularLocation>
        <location evidence="1">Cell membrane</location>
        <topology evidence="1">Multi-pass membrane protein</topology>
    </subcellularLocation>
</comment>
<evidence type="ECO:0000256" key="5">
    <source>
        <dbReference type="ARBA" id="ARBA00022692"/>
    </source>
</evidence>
<feature type="transmembrane region" description="Helical" evidence="8">
    <location>
        <begin position="340"/>
        <end position="361"/>
    </location>
</feature>
<evidence type="ECO:0000313" key="10">
    <source>
        <dbReference type="EMBL" id="XCM37488.1"/>
    </source>
</evidence>
<dbReference type="EMBL" id="CP159837">
    <property type="protein sequence ID" value="XCM37488.1"/>
    <property type="molecule type" value="Genomic_DNA"/>
</dbReference>
<feature type="transmembrane region" description="Helical" evidence="8">
    <location>
        <begin position="155"/>
        <end position="173"/>
    </location>
</feature>
<dbReference type="InterPro" id="IPR050297">
    <property type="entry name" value="LipidA_mod_glycosyltrf_83"/>
</dbReference>
<sequence>MKNTIKIRLTTNENWQFLPNSFKFLLVVVLAIGIFFRFANLEQKIYWGDEAFTSLWISGHTSTELMASLFTGEIIQVEDFQKYQGIFPGNNVIDTVNALAKDTPLMPPLYFALVRCWVGVFGDSIAAIRALSAVISLFVFPAIYWLCWELFNSSLVGWIVIALTAVCPYQVLYAQEARPYILWAVTILLSSACLLRAIRINKPLNWGIYAIALTASLYTHLFSVFVAVGQGIYLLIIHRFRLNKISINYLLSSLAAVLLFFPWFLCIIKFQQYYPDSSGASIFTLSKRLIGLFTRCFIDFGSDYSDSVITLIIMTIMSSIIIILIGYSFWFLIFHNPVKIWGFVLLSSLPILPLAVLRDLIKVSQVLLTSPRYLFPVILYVQISVAYLIYIWLQGNQTNHKKYRIVFVSLIASGILSSAVSLPAETWWNKPIPIQYPRIVEKINQSQNALIISDSYLWAMWNLIYYPNLDTSNLQFQLFTPETLEMFDFAQNINMKSRVTGKNTARDDENQKIFLFWPSKELINKLKNTHNWAVESVKNVNFLWNVTSLSQKNNIS</sequence>
<dbReference type="GO" id="GO:0009103">
    <property type="term" value="P:lipopolysaccharide biosynthetic process"/>
    <property type="evidence" value="ECO:0007669"/>
    <property type="project" value="UniProtKB-ARBA"/>
</dbReference>